<dbReference type="PANTHER" id="PTHR10605:SF56">
    <property type="entry name" value="BIFUNCTIONAL HEPARAN SULFATE N-DEACETYLASE_N-SULFOTRANSFERASE"/>
    <property type="match status" value="1"/>
</dbReference>
<dbReference type="RefSeq" id="WP_374424131.1">
    <property type="nucleotide sequence ID" value="NZ_JBHRXJ010000001.1"/>
</dbReference>
<dbReference type="InterPro" id="IPR037359">
    <property type="entry name" value="NST/OST"/>
</dbReference>
<sequence>MKWDPEGKPRKPDVLGIGAQKAGTTWLSQMLSQHPDIWAPPFKEVQFFNHRYIEEHREWLPWHFNRTKKNIRESWASRGREMPAHLTDYLERLTRGEMFTNHWYKRVFAPTPVGALAMDVTPEYSTLPDEGVDFIGKFLPNAKFVYVIRHPVDRAISQMRMNMRRLKRTPRTDDDWKAEVEDPVLMDRGDYATYVPRWRARFGPDRLLILPFGQIAADPQGLLRRIEEFLGLAPHGTYRGADQKVFASEGGPSVPPEVRAKLREKLEPQFAFLEAEFGPEFTRACR</sequence>
<dbReference type="InterPro" id="IPR027417">
    <property type="entry name" value="P-loop_NTPase"/>
</dbReference>
<keyword evidence="3" id="KW-1185">Reference proteome</keyword>
<reference evidence="3" key="1">
    <citation type="journal article" date="2019" name="Int. J. Syst. Evol. Microbiol.">
        <title>The Global Catalogue of Microorganisms (GCM) 10K type strain sequencing project: providing services to taxonomists for standard genome sequencing and annotation.</title>
        <authorList>
            <consortium name="The Broad Institute Genomics Platform"/>
            <consortium name="The Broad Institute Genome Sequencing Center for Infectious Disease"/>
            <person name="Wu L."/>
            <person name="Ma J."/>
        </authorList>
    </citation>
    <scope>NUCLEOTIDE SEQUENCE [LARGE SCALE GENOMIC DNA]</scope>
    <source>
        <strain evidence="3">KCTC 42899</strain>
    </source>
</reference>
<evidence type="ECO:0000313" key="3">
    <source>
        <dbReference type="Proteomes" id="UP001595721"/>
    </source>
</evidence>
<protein>
    <submittedName>
        <fullName evidence="2">Sulfotransferase family protein</fullName>
        <ecNumber evidence="2">2.8.2.-</ecNumber>
    </submittedName>
</protein>
<organism evidence="2 3">
    <name type="scientific">Paracoccus mangrovi</name>
    <dbReference type="NCBI Taxonomy" id="1715645"/>
    <lineage>
        <taxon>Bacteria</taxon>
        <taxon>Pseudomonadati</taxon>
        <taxon>Pseudomonadota</taxon>
        <taxon>Alphaproteobacteria</taxon>
        <taxon>Rhodobacterales</taxon>
        <taxon>Paracoccaceae</taxon>
        <taxon>Paracoccus</taxon>
    </lineage>
</organism>
<gene>
    <name evidence="2" type="ORF">ACFOMH_01965</name>
</gene>
<dbReference type="EMBL" id="JBHRXJ010000001">
    <property type="protein sequence ID" value="MFC3526921.1"/>
    <property type="molecule type" value="Genomic_DNA"/>
</dbReference>
<proteinExistence type="predicted"/>
<dbReference type="EC" id="2.8.2.-" evidence="2"/>
<dbReference type="SUPFAM" id="SSF52540">
    <property type="entry name" value="P-loop containing nucleoside triphosphate hydrolases"/>
    <property type="match status" value="1"/>
</dbReference>
<comment type="caution">
    <text evidence="2">The sequence shown here is derived from an EMBL/GenBank/DDBJ whole genome shotgun (WGS) entry which is preliminary data.</text>
</comment>
<name>A0ABV7R3Y9_9RHOB</name>
<evidence type="ECO:0000313" key="2">
    <source>
        <dbReference type="EMBL" id="MFC3526921.1"/>
    </source>
</evidence>
<dbReference type="GO" id="GO:0016740">
    <property type="term" value="F:transferase activity"/>
    <property type="evidence" value="ECO:0007669"/>
    <property type="project" value="UniProtKB-KW"/>
</dbReference>
<dbReference type="Pfam" id="PF13469">
    <property type="entry name" value="Sulfotransfer_3"/>
    <property type="match status" value="1"/>
</dbReference>
<dbReference type="PANTHER" id="PTHR10605">
    <property type="entry name" value="HEPARAN SULFATE SULFOTRANSFERASE"/>
    <property type="match status" value="1"/>
</dbReference>
<dbReference type="Gene3D" id="3.40.50.300">
    <property type="entry name" value="P-loop containing nucleotide triphosphate hydrolases"/>
    <property type="match status" value="1"/>
</dbReference>
<keyword evidence="1 2" id="KW-0808">Transferase</keyword>
<dbReference type="Proteomes" id="UP001595721">
    <property type="component" value="Unassembled WGS sequence"/>
</dbReference>
<accession>A0ABV7R3Y9</accession>
<evidence type="ECO:0000256" key="1">
    <source>
        <dbReference type="ARBA" id="ARBA00022679"/>
    </source>
</evidence>